<reference evidence="4" key="1">
    <citation type="submission" date="2012-12" db="EMBL/GenBank/DDBJ databases">
        <authorList>
            <person name="Hellsten U."/>
            <person name="Grimwood J."/>
            <person name="Chapman J.A."/>
            <person name="Shapiro H."/>
            <person name="Aerts A."/>
            <person name="Otillar R.P."/>
            <person name="Terry A.Y."/>
            <person name="Boore J.L."/>
            <person name="Simakov O."/>
            <person name="Marletaz F."/>
            <person name="Cho S.-J."/>
            <person name="Edsinger-Gonzales E."/>
            <person name="Havlak P."/>
            <person name="Kuo D.-H."/>
            <person name="Larsson T."/>
            <person name="Lv J."/>
            <person name="Arendt D."/>
            <person name="Savage R."/>
            <person name="Osoegawa K."/>
            <person name="de Jong P."/>
            <person name="Lindberg D.R."/>
            <person name="Seaver E.C."/>
            <person name="Weisblat D.A."/>
            <person name="Putnam N.H."/>
            <person name="Grigoriev I.V."/>
            <person name="Rokhsar D.S."/>
        </authorList>
    </citation>
    <scope>NUCLEOTIDE SEQUENCE</scope>
    <source>
        <strain evidence="4">I ESC-2004</strain>
    </source>
</reference>
<dbReference type="HOGENOM" id="CLU_1095169_0_0_1"/>
<dbReference type="OrthoDB" id="10660641at2759"/>
<protein>
    <submittedName>
        <fullName evidence="2 3">Uncharacterized protein</fullName>
    </submittedName>
</protein>
<evidence type="ECO:0000313" key="2">
    <source>
        <dbReference type="EMBL" id="ELU00129.1"/>
    </source>
</evidence>
<dbReference type="EMBL" id="KB306133">
    <property type="protein sequence ID" value="ELU00129.1"/>
    <property type="molecule type" value="Genomic_DNA"/>
</dbReference>
<name>R7U1M7_CAPTE</name>
<evidence type="ECO:0000313" key="3">
    <source>
        <dbReference type="EnsemblMetazoa" id="CapteP189752"/>
    </source>
</evidence>
<organism evidence="2">
    <name type="scientific">Capitella teleta</name>
    <name type="common">Polychaete worm</name>
    <dbReference type="NCBI Taxonomy" id="283909"/>
    <lineage>
        <taxon>Eukaryota</taxon>
        <taxon>Metazoa</taxon>
        <taxon>Spiralia</taxon>
        <taxon>Lophotrochozoa</taxon>
        <taxon>Annelida</taxon>
        <taxon>Polychaeta</taxon>
        <taxon>Sedentaria</taxon>
        <taxon>Scolecida</taxon>
        <taxon>Capitellidae</taxon>
        <taxon>Capitella</taxon>
    </lineage>
</organism>
<sequence>MCRILDESSSIKTNTFNVKLVFIKAVRCRSVATPRTGRREEPDPITSSELAVKTPSYRVLFRLGYTFTRKWPQRVKSTYKTRTTGVLLGIVLTMTLPVLKGSECLIGRMRRSELSDQVNKMNRQEEKMLQRRLRVLRKQERVAEHLMDRDIHDAERLRRFIDDKNGRAIDLNQYDTRKSTHKSDNYAYGVKFPPLTTGNSYMTSTPRPGVSVALSRRALRQNVGDSLNHPKGSSVDDREPGQPIIVHLRDIRYG</sequence>
<dbReference type="AlphaFoldDB" id="R7U1M7"/>
<proteinExistence type="predicted"/>
<gene>
    <name evidence="2" type="ORF">CAPTEDRAFT_189752</name>
</gene>
<evidence type="ECO:0000313" key="4">
    <source>
        <dbReference type="Proteomes" id="UP000014760"/>
    </source>
</evidence>
<feature type="region of interest" description="Disordered" evidence="1">
    <location>
        <begin position="223"/>
        <end position="242"/>
    </location>
</feature>
<reference evidence="3" key="3">
    <citation type="submission" date="2015-06" db="UniProtKB">
        <authorList>
            <consortium name="EnsemblMetazoa"/>
        </authorList>
    </citation>
    <scope>IDENTIFICATION</scope>
</reference>
<accession>R7U1M7</accession>
<reference evidence="2 4" key="2">
    <citation type="journal article" date="2013" name="Nature">
        <title>Insights into bilaterian evolution from three spiralian genomes.</title>
        <authorList>
            <person name="Simakov O."/>
            <person name="Marletaz F."/>
            <person name="Cho S.J."/>
            <person name="Edsinger-Gonzales E."/>
            <person name="Havlak P."/>
            <person name="Hellsten U."/>
            <person name="Kuo D.H."/>
            <person name="Larsson T."/>
            <person name="Lv J."/>
            <person name="Arendt D."/>
            <person name="Savage R."/>
            <person name="Osoegawa K."/>
            <person name="de Jong P."/>
            <person name="Grimwood J."/>
            <person name="Chapman J.A."/>
            <person name="Shapiro H."/>
            <person name="Aerts A."/>
            <person name="Otillar R.P."/>
            <person name="Terry A.Y."/>
            <person name="Boore J.L."/>
            <person name="Grigoriev I.V."/>
            <person name="Lindberg D.R."/>
            <person name="Seaver E.C."/>
            <person name="Weisblat D.A."/>
            <person name="Putnam N.H."/>
            <person name="Rokhsar D.S."/>
        </authorList>
    </citation>
    <scope>NUCLEOTIDE SEQUENCE</scope>
    <source>
        <strain evidence="2 4">I ESC-2004</strain>
    </source>
</reference>
<dbReference type="EnsemblMetazoa" id="CapteT189752">
    <property type="protein sequence ID" value="CapteP189752"/>
    <property type="gene ID" value="CapteG189752"/>
</dbReference>
<evidence type="ECO:0000256" key="1">
    <source>
        <dbReference type="SAM" id="MobiDB-lite"/>
    </source>
</evidence>
<dbReference type="Proteomes" id="UP000014760">
    <property type="component" value="Unassembled WGS sequence"/>
</dbReference>
<dbReference type="EMBL" id="AMQN01009753">
    <property type="status" value="NOT_ANNOTATED_CDS"/>
    <property type="molecule type" value="Genomic_DNA"/>
</dbReference>
<keyword evidence="4" id="KW-1185">Reference proteome</keyword>